<dbReference type="EMBL" id="KV454297">
    <property type="protein sequence ID" value="ODQ71413.1"/>
    <property type="molecule type" value="Genomic_DNA"/>
</dbReference>
<protein>
    <submittedName>
        <fullName evidence="1">Uncharacterized protein</fullName>
    </submittedName>
</protein>
<sequence>MLSRTQRLNEIKKLKDEGRRISEFAARELARSSALARICPATDGITAAYLLRMQWRRYHMPDGTLSISWTPASGLNHLKQPTCIASTPCQPLL</sequence>
<evidence type="ECO:0000313" key="2">
    <source>
        <dbReference type="Proteomes" id="UP000094385"/>
    </source>
</evidence>
<reference evidence="1 2" key="1">
    <citation type="journal article" date="2016" name="Proc. Natl. Acad. Sci. U.S.A.">
        <title>Comparative genomics of biotechnologically important yeasts.</title>
        <authorList>
            <person name="Riley R."/>
            <person name="Haridas S."/>
            <person name="Wolfe K.H."/>
            <person name="Lopes M.R."/>
            <person name="Hittinger C.T."/>
            <person name="Goeker M."/>
            <person name="Salamov A.A."/>
            <person name="Wisecaver J.H."/>
            <person name="Long T.M."/>
            <person name="Calvey C.H."/>
            <person name="Aerts A.L."/>
            <person name="Barry K.W."/>
            <person name="Choi C."/>
            <person name="Clum A."/>
            <person name="Coughlan A.Y."/>
            <person name="Deshpande S."/>
            <person name="Douglass A.P."/>
            <person name="Hanson S.J."/>
            <person name="Klenk H.-P."/>
            <person name="LaButti K.M."/>
            <person name="Lapidus A."/>
            <person name="Lindquist E.A."/>
            <person name="Lipzen A.M."/>
            <person name="Meier-Kolthoff J.P."/>
            <person name="Ohm R.A."/>
            <person name="Otillar R.P."/>
            <person name="Pangilinan J.L."/>
            <person name="Peng Y."/>
            <person name="Rokas A."/>
            <person name="Rosa C.A."/>
            <person name="Scheuner C."/>
            <person name="Sibirny A.A."/>
            <person name="Slot J.C."/>
            <person name="Stielow J.B."/>
            <person name="Sun H."/>
            <person name="Kurtzman C.P."/>
            <person name="Blackwell M."/>
            <person name="Grigoriev I.V."/>
            <person name="Jeffries T.W."/>
        </authorList>
    </citation>
    <scope>NUCLEOTIDE SEQUENCE [LARGE SCALE GENOMIC DNA]</scope>
    <source>
        <strain evidence="1 2">NRRL Y-11557</strain>
    </source>
</reference>
<dbReference type="OrthoDB" id="10561345at2759"/>
<evidence type="ECO:0000313" key="1">
    <source>
        <dbReference type="EMBL" id="ODQ71413.1"/>
    </source>
</evidence>
<organism evidence="1 2">
    <name type="scientific">Lipomyces starkeyi NRRL Y-11557</name>
    <dbReference type="NCBI Taxonomy" id="675824"/>
    <lineage>
        <taxon>Eukaryota</taxon>
        <taxon>Fungi</taxon>
        <taxon>Dikarya</taxon>
        <taxon>Ascomycota</taxon>
        <taxon>Saccharomycotina</taxon>
        <taxon>Lipomycetes</taxon>
        <taxon>Lipomycetales</taxon>
        <taxon>Lipomycetaceae</taxon>
        <taxon>Lipomyces</taxon>
    </lineage>
</organism>
<name>A0A1E3Q134_LIPST</name>
<accession>A0A1E3Q134</accession>
<gene>
    <name evidence="1" type="ORF">LIPSTDRAFT_73066</name>
</gene>
<proteinExistence type="predicted"/>
<dbReference type="Proteomes" id="UP000094385">
    <property type="component" value="Unassembled WGS sequence"/>
</dbReference>
<keyword evidence="2" id="KW-1185">Reference proteome</keyword>
<dbReference type="AlphaFoldDB" id="A0A1E3Q134"/>